<proteinExistence type="predicted"/>
<protein>
    <submittedName>
        <fullName evidence="1">Uncharacterized protein</fullName>
    </submittedName>
</protein>
<reference evidence="1" key="1">
    <citation type="submission" date="2020-07" db="EMBL/GenBank/DDBJ databases">
        <title>Huge and variable diversity of episymbiotic CPR bacteria and DPANN archaea in groundwater ecosystems.</title>
        <authorList>
            <person name="He C.Y."/>
            <person name="Keren R."/>
            <person name="Whittaker M."/>
            <person name="Farag I.F."/>
            <person name="Doudna J."/>
            <person name="Cate J.H.D."/>
            <person name="Banfield J.F."/>
        </authorList>
    </citation>
    <scope>NUCLEOTIDE SEQUENCE</scope>
    <source>
        <strain evidence="1">NC_groundwater_973_Pr1_S-0.2um_54_13</strain>
    </source>
</reference>
<dbReference type="EMBL" id="JACQCR010000023">
    <property type="protein sequence ID" value="MBI3630902.1"/>
    <property type="molecule type" value="Genomic_DNA"/>
</dbReference>
<evidence type="ECO:0000313" key="2">
    <source>
        <dbReference type="Proteomes" id="UP000753196"/>
    </source>
</evidence>
<sequence>MLRSGLPTSVRKFVRREKARIRREFSYGPEAEEKIHELVAKIRERYTGGKGHRADAPEK</sequence>
<evidence type="ECO:0000313" key="1">
    <source>
        <dbReference type="EMBL" id="MBI3630902.1"/>
    </source>
</evidence>
<dbReference type="Proteomes" id="UP000753196">
    <property type="component" value="Unassembled WGS sequence"/>
</dbReference>
<organism evidence="1 2">
    <name type="scientific">Candidatus Sungiibacteriota bacterium</name>
    <dbReference type="NCBI Taxonomy" id="2750080"/>
    <lineage>
        <taxon>Bacteria</taxon>
        <taxon>Candidatus Sungiibacteriota</taxon>
    </lineage>
</organism>
<name>A0A932QY27_9BACT</name>
<gene>
    <name evidence="1" type="ORF">HY221_01015</name>
</gene>
<accession>A0A932QY27</accession>
<dbReference type="AlphaFoldDB" id="A0A932QY27"/>
<comment type="caution">
    <text evidence="1">The sequence shown here is derived from an EMBL/GenBank/DDBJ whole genome shotgun (WGS) entry which is preliminary data.</text>
</comment>